<dbReference type="Gene3D" id="3.20.20.370">
    <property type="entry name" value="Glycoside hydrolase/deacetylase"/>
    <property type="match status" value="1"/>
</dbReference>
<keyword evidence="6 13" id="KW-0732">Signal</keyword>
<dbReference type="PROSITE" id="PS50231">
    <property type="entry name" value="RICIN_B_LECTIN"/>
    <property type="match status" value="2"/>
</dbReference>
<keyword evidence="16" id="KW-1185">Reference proteome</keyword>
<evidence type="ECO:0000313" key="16">
    <source>
        <dbReference type="Proteomes" id="UP001215598"/>
    </source>
</evidence>
<sequence>MSIPLLLTTLLTTSAVFGSPNLRRAPQVYDACLNSNDIALTFDDGPYIYLRSISDQFTAAGAKATFFFNGNNWDCIYAADRISDIKYAYAAGHMIGSHTWSHADLTTLSTAQIEDAMFRVEEALSRIIGIKPAFMRPPYGSYNDNIQSIAAARGQSLALWDWDTGDADGNTTAQSEALYNDVISAKVKNALILEHETEETTATTLVPYAIKLFQSKGYNLVTMAQCLGVNPYQAIGVAQQQTSSWTCDNSPDPGEACSGSITCETGTPVFSSTSSASTSKTTTTTSSSATAVPTGVTIRPGASASTCLTASSNTNGATVVVQPCTANNAAQTWVQNGQTLVVFGSMCLDVTNGVTNTNGVKMQIWSCTPGQGDAAQHWTTTSTKTIQWAGQTECLDLSGGSLTSGNQIQVWLCETGNTNQVWNLVASSSTSSSISSSPTSSSASTTSSSASTTSSSASTSKTTTTSSSSATAVPTGVTIRPGASASTCLTASSNTNGATVVVEPCTTSNAAQTWVQNGQTLLVFGNMCLDVTNGVTNTNGVKMQIWSCTPGQGDAAQHWTTTSTKAIQWAGQTECLDLSGGSLTSGNQVQVWLCETGNANQVWNLVSN</sequence>
<reference evidence="15" key="1">
    <citation type="submission" date="2023-03" db="EMBL/GenBank/DDBJ databases">
        <title>Massive genome expansion in bonnet fungi (Mycena s.s.) driven by repeated elements and novel gene families across ecological guilds.</title>
        <authorList>
            <consortium name="Lawrence Berkeley National Laboratory"/>
            <person name="Harder C.B."/>
            <person name="Miyauchi S."/>
            <person name="Viragh M."/>
            <person name="Kuo A."/>
            <person name="Thoen E."/>
            <person name="Andreopoulos B."/>
            <person name="Lu D."/>
            <person name="Skrede I."/>
            <person name="Drula E."/>
            <person name="Henrissat B."/>
            <person name="Morin E."/>
            <person name="Kohler A."/>
            <person name="Barry K."/>
            <person name="LaButti K."/>
            <person name="Morin E."/>
            <person name="Salamov A."/>
            <person name="Lipzen A."/>
            <person name="Mereny Z."/>
            <person name="Hegedus B."/>
            <person name="Baldrian P."/>
            <person name="Stursova M."/>
            <person name="Weitz H."/>
            <person name="Taylor A."/>
            <person name="Grigoriev I.V."/>
            <person name="Nagy L.G."/>
            <person name="Martin F."/>
            <person name="Kauserud H."/>
        </authorList>
    </citation>
    <scope>NUCLEOTIDE SEQUENCE</scope>
    <source>
        <strain evidence="15">CBHHK182m</strain>
    </source>
</reference>
<feature type="chain" id="PRO_5042003002" description="NodB homology domain-containing protein" evidence="13">
    <location>
        <begin position="19"/>
        <end position="608"/>
    </location>
</feature>
<dbReference type="PANTHER" id="PTHR46471:SF2">
    <property type="entry name" value="CHITIN DEACETYLASE-RELATED"/>
    <property type="match status" value="1"/>
</dbReference>
<dbReference type="Gene3D" id="2.80.10.50">
    <property type="match status" value="4"/>
</dbReference>
<keyword evidence="3" id="KW-1003">Cell membrane</keyword>
<evidence type="ECO:0000256" key="7">
    <source>
        <dbReference type="ARBA" id="ARBA00022801"/>
    </source>
</evidence>
<dbReference type="GO" id="GO:0046872">
    <property type="term" value="F:metal ion binding"/>
    <property type="evidence" value="ECO:0007669"/>
    <property type="project" value="UniProtKB-KW"/>
</dbReference>
<dbReference type="GO" id="GO:0071555">
    <property type="term" value="P:cell wall organization"/>
    <property type="evidence" value="ECO:0007669"/>
    <property type="project" value="UniProtKB-KW"/>
</dbReference>
<keyword evidence="4" id="KW-0325">Glycoprotein</keyword>
<accession>A0AAD7HIY3</accession>
<dbReference type="SUPFAM" id="SSF50370">
    <property type="entry name" value="Ricin B-like lectins"/>
    <property type="match status" value="2"/>
</dbReference>
<evidence type="ECO:0000256" key="9">
    <source>
        <dbReference type="ARBA" id="ARBA00023277"/>
    </source>
</evidence>
<evidence type="ECO:0000256" key="10">
    <source>
        <dbReference type="ARBA" id="ARBA00023288"/>
    </source>
</evidence>
<keyword evidence="8" id="KW-0472">Membrane</keyword>
<dbReference type="GO" id="GO:0016810">
    <property type="term" value="F:hydrolase activity, acting on carbon-nitrogen (but not peptide) bonds"/>
    <property type="evidence" value="ECO:0007669"/>
    <property type="project" value="InterPro"/>
</dbReference>
<gene>
    <name evidence="15" type="ORF">B0H16DRAFT_378109</name>
</gene>
<evidence type="ECO:0000256" key="5">
    <source>
        <dbReference type="ARBA" id="ARBA00022723"/>
    </source>
</evidence>
<dbReference type="InterPro" id="IPR035992">
    <property type="entry name" value="Ricin_B-like_lectins"/>
</dbReference>
<keyword evidence="11" id="KW-0961">Cell wall biogenesis/degradation</keyword>
<name>A0AAD7HIY3_9AGAR</name>
<organism evidence="15 16">
    <name type="scientific">Mycena metata</name>
    <dbReference type="NCBI Taxonomy" id="1033252"/>
    <lineage>
        <taxon>Eukaryota</taxon>
        <taxon>Fungi</taxon>
        <taxon>Dikarya</taxon>
        <taxon>Basidiomycota</taxon>
        <taxon>Agaricomycotina</taxon>
        <taxon>Agaricomycetes</taxon>
        <taxon>Agaricomycetidae</taxon>
        <taxon>Agaricales</taxon>
        <taxon>Marasmiineae</taxon>
        <taxon>Mycenaceae</taxon>
        <taxon>Mycena</taxon>
    </lineage>
</organism>
<keyword evidence="4" id="KW-0336">GPI-anchor</keyword>
<feature type="domain" description="NodB homology" evidence="14">
    <location>
        <begin position="36"/>
        <end position="221"/>
    </location>
</feature>
<keyword evidence="7" id="KW-0378">Hydrolase</keyword>
<dbReference type="GO" id="GO:0098552">
    <property type="term" value="C:side of membrane"/>
    <property type="evidence" value="ECO:0007669"/>
    <property type="project" value="UniProtKB-KW"/>
</dbReference>
<comment type="subcellular location">
    <subcellularLocation>
        <location evidence="2">Cell membrane</location>
        <topology evidence="2">Lipid-anchor</topology>
        <topology evidence="2">GPI-anchor</topology>
    </subcellularLocation>
</comment>
<feature type="signal peptide" evidence="13">
    <location>
        <begin position="1"/>
        <end position="18"/>
    </location>
</feature>
<keyword evidence="10" id="KW-0449">Lipoprotein</keyword>
<dbReference type="CDD" id="cd00161">
    <property type="entry name" value="beta-trefoil_Ricin-like"/>
    <property type="match status" value="2"/>
</dbReference>
<evidence type="ECO:0000259" key="14">
    <source>
        <dbReference type="PROSITE" id="PS51677"/>
    </source>
</evidence>
<evidence type="ECO:0000256" key="6">
    <source>
        <dbReference type="ARBA" id="ARBA00022729"/>
    </source>
</evidence>
<comment type="cofactor">
    <cofactor evidence="1">
        <name>Co(2+)</name>
        <dbReference type="ChEBI" id="CHEBI:48828"/>
    </cofactor>
</comment>
<evidence type="ECO:0000256" key="3">
    <source>
        <dbReference type="ARBA" id="ARBA00022475"/>
    </source>
</evidence>
<keyword evidence="5" id="KW-0479">Metal-binding</keyword>
<evidence type="ECO:0000256" key="13">
    <source>
        <dbReference type="SAM" id="SignalP"/>
    </source>
</evidence>
<dbReference type="InterPro" id="IPR011330">
    <property type="entry name" value="Glyco_hydro/deAcase_b/a-brl"/>
</dbReference>
<evidence type="ECO:0000256" key="8">
    <source>
        <dbReference type="ARBA" id="ARBA00023136"/>
    </source>
</evidence>
<evidence type="ECO:0000256" key="11">
    <source>
        <dbReference type="ARBA" id="ARBA00023316"/>
    </source>
</evidence>
<keyword evidence="9" id="KW-0119">Carbohydrate metabolism</keyword>
<feature type="region of interest" description="Disordered" evidence="12">
    <location>
        <begin position="431"/>
        <end position="476"/>
    </location>
</feature>
<dbReference type="SUPFAM" id="SSF88713">
    <property type="entry name" value="Glycoside hydrolase/deacetylase"/>
    <property type="match status" value="1"/>
</dbReference>
<evidence type="ECO:0000256" key="4">
    <source>
        <dbReference type="ARBA" id="ARBA00022622"/>
    </source>
</evidence>
<evidence type="ECO:0000256" key="2">
    <source>
        <dbReference type="ARBA" id="ARBA00004609"/>
    </source>
</evidence>
<evidence type="ECO:0000256" key="1">
    <source>
        <dbReference type="ARBA" id="ARBA00001941"/>
    </source>
</evidence>
<dbReference type="PROSITE" id="PS51677">
    <property type="entry name" value="NODB"/>
    <property type="match status" value="1"/>
</dbReference>
<dbReference type="Proteomes" id="UP001215598">
    <property type="component" value="Unassembled WGS sequence"/>
</dbReference>
<dbReference type="Pfam" id="PF01522">
    <property type="entry name" value="Polysacc_deac_1"/>
    <property type="match status" value="1"/>
</dbReference>
<dbReference type="SMART" id="SM00458">
    <property type="entry name" value="RICIN"/>
    <property type="match status" value="2"/>
</dbReference>
<dbReference type="Pfam" id="PF00652">
    <property type="entry name" value="Ricin_B_lectin"/>
    <property type="match status" value="2"/>
</dbReference>
<dbReference type="GO" id="GO:0005886">
    <property type="term" value="C:plasma membrane"/>
    <property type="evidence" value="ECO:0007669"/>
    <property type="project" value="UniProtKB-SubCell"/>
</dbReference>
<feature type="compositionally biased region" description="Low complexity" evidence="12">
    <location>
        <begin position="271"/>
        <end position="291"/>
    </location>
</feature>
<dbReference type="InterPro" id="IPR000772">
    <property type="entry name" value="Ricin_B_lectin"/>
</dbReference>
<feature type="compositionally biased region" description="Low complexity" evidence="12">
    <location>
        <begin position="431"/>
        <end position="472"/>
    </location>
</feature>
<dbReference type="EMBL" id="JARKIB010000233">
    <property type="protein sequence ID" value="KAJ7721114.1"/>
    <property type="molecule type" value="Genomic_DNA"/>
</dbReference>
<dbReference type="GO" id="GO:0005975">
    <property type="term" value="P:carbohydrate metabolic process"/>
    <property type="evidence" value="ECO:0007669"/>
    <property type="project" value="InterPro"/>
</dbReference>
<dbReference type="InterPro" id="IPR002509">
    <property type="entry name" value="NODB_dom"/>
</dbReference>
<evidence type="ECO:0000256" key="12">
    <source>
        <dbReference type="SAM" id="MobiDB-lite"/>
    </source>
</evidence>
<proteinExistence type="predicted"/>
<protein>
    <recommendedName>
        <fullName evidence="14">NodB homology domain-containing protein</fullName>
    </recommendedName>
</protein>
<dbReference type="AlphaFoldDB" id="A0AAD7HIY3"/>
<feature type="region of interest" description="Disordered" evidence="12">
    <location>
        <begin position="270"/>
        <end position="292"/>
    </location>
</feature>
<evidence type="ECO:0000313" key="15">
    <source>
        <dbReference type="EMBL" id="KAJ7721114.1"/>
    </source>
</evidence>
<dbReference type="PANTHER" id="PTHR46471">
    <property type="entry name" value="CHITIN DEACETYLASE"/>
    <property type="match status" value="1"/>
</dbReference>
<comment type="caution">
    <text evidence="15">The sequence shown here is derived from an EMBL/GenBank/DDBJ whole genome shotgun (WGS) entry which is preliminary data.</text>
</comment>